<dbReference type="PROSITE" id="PS51864">
    <property type="entry name" value="ASTACIN"/>
    <property type="match status" value="1"/>
</dbReference>
<reference evidence="5" key="2">
    <citation type="submission" date="2025-09" db="UniProtKB">
        <authorList>
            <consortium name="Ensembl"/>
        </authorList>
    </citation>
    <scope>IDENTIFICATION</scope>
</reference>
<keyword evidence="1 2" id="KW-0479">Metal-binding</keyword>
<feature type="binding site" evidence="1">
    <location>
        <position position="158"/>
    </location>
    <ligand>
        <name>Zn(2+)</name>
        <dbReference type="ChEBI" id="CHEBI:29105"/>
        <note>catalytic</note>
    </ligand>
</feature>
<dbReference type="PANTHER" id="PTHR10127">
    <property type="entry name" value="DISCOIDIN, CUB, EGF, LAMININ , AND ZINC METALLOPROTEASE DOMAIN CONTAINING"/>
    <property type="match status" value="1"/>
</dbReference>
<dbReference type="GO" id="GO:0004222">
    <property type="term" value="F:metalloendopeptidase activity"/>
    <property type="evidence" value="ECO:0007669"/>
    <property type="project" value="UniProtKB-UniRule"/>
</dbReference>
<evidence type="ECO:0000259" key="4">
    <source>
        <dbReference type="PROSITE" id="PS51864"/>
    </source>
</evidence>
<reference evidence="5" key="1">
    <citation type="submission" date="2025-08" db="UniProtKB">
        <authorList>
            <consortium name="Ensembl"/>
        </authorList>
    </citation>
    <scope>IDENTIFICATION</scope>
</reference>
<organism evidence="5 6">
    <name type="scientific">Neogobius melanostomus</name>
    <name type="common">round goby</name>
    <dbReference type="NCBI Taxonomy" id="47308"/>
    <lineage>
        <taxon>Eukaryota</taxon>
        <taxon>Metazoa</taxon>
        <taxon>Chordata</taxon>
        <taxon>Craniata</taxon>
        <taxon>Vertebrata</taxon>
        <taxon>Euteleostomi</taxon>
        <taxon>Actinopterygii</taxon>
        <taxon>Neopterygii</taxon>
        <taxon>Teleostei</taxon>
        <taxon>Neoteleostei</taxon>
        <taxon>Acanthomorphata</taxon>
        <taxon>Gobiaria</taxon>
        <taxon>Gobiiformes</taxon>
        <taxon>Gobioidei</taxon>
        <taxon>Gobiidae</taxon>
        <taxon>Benthophilinae</taxon>
        <taxon>Neogobiini</taxon>
        <taxon>Neogobius</taxon>
    </lineage>
</organism>
<feature type="active site" evidence="1">
    <location>
        <position position="149"/>
    </location>
</feature>
<feature type="binding site" evidence="1">
    <location>
        <position position="148"/>
    </location>
    <ligand>
        <name>Zn(2+)</name>
        <dbReference type="ChEBI" id="CHEBI:29105"/>
        <note>catalytic</note>
    </ligand>
</feature>
<feature type="region of interest" description="Disordered" evidence="3">
    <location>
        <begin position="1"/>
        <end position="30"/>
    </location>
</feature>
<sequence length="238" mass="27853">PPEDTDDPQRTPTTPRGHRPLGDEDSEIEDGDVVVPKSHVRKRNADPCVIKGCKWPRSEDMKVYVPYVIANNYCEYYTSAQQKTIEQAFSFFANSTCIRFVPRNEEQDYLYIHSFNGYDCRSYVGRKGNRQELFLEKDGCIVASVIQHELLHALGFQHEQKRSDRDEYIKMLWENIIKGTTANTTKTLTLNLETPYDYNSVMHYRGKYCHSLPSTDFMFPAMGMSYWDIERVNRLYCR</sequence>
<evidence type="ECO:0000256" key="1">
    <source>
        <dbReference type="PROSITE-ProRule" id="PRU01211"/>
    </source>
</evidence>
<name>A0A8C6T5Z7_9GOBI</name>
<dbReference type="GO" id="GO:0006508">
    <property type="term" value="P:proteolysis"/>
    <property type="evidence" value="ECO:0007669"/>
    <property type="project" value="UniProtKB-KW"/>
</dbReference>
<dbReference type="GO" id="GO:0008270">
    <property type="term" value="F:zinc ion binding"/>
    <property type="evidence" value="ECO:0007669"/>
    <property type="project" value="UniProtKB-UniRule"/>
</dbReference>
<keyword evidence="1 2" id="KW-0378">Hydrolase</keyword>
<dbReference type="SUPFAM" id="SSF55486">
    <property type="entry name" value="Metalloproteases ('zincins'), catalytic domain"/>
    <property type="match status" value="1"/>
</dbReference>
<dbReference type="EC" id="3.4.24.-" evidence="2"/>
<dbReference type="Ensembl" id="ENSNMLT00000018301.1">
    <property type="protein sequence ID" value="ENSNMLP00000016289.1"/>
    <property type="gene ID" value="ENSNMLG00000010786.1"/>
</dbReference>
<evidence type="ECO:0000256" key="3">
    <source>
        <dbReference type="SAM" id="MobiDB-lite"/>
    </source>
</evidence>
<dbReference type="PANTHER" id="PTHR10127:SF899">
    <property type="entry name" value="ASTACIN-LIKE METALLOENDOPEPTIDASE-RELATED"/>
    <property type="match status" value="1"/>
</dbReference>
<keyword evidence="1 2" id="KW-0482">Metalloprotease</keyword>
<evidence type="ECO:0000313" key="5">
    <source>
        <dbReference type="Ensembl" id="ENSNMLP00000016289.1"/>
    </source>
</evidence>
<dbReference type="Gene3D" id="3.40.390.10">
    <property type="entry name" value="Collagenase (Catalytic Domain)"/>
    <property type="match status" value="1"/>
</dbReference>
<dbReference type="InterPro" id="IPR001506">
    <property type="entry name" value="Peptidase_M12A"/>
</dbReference>
<evidence type="ECO:0000256" key="2">
    <source>
        <dbReference type="RuleBase" id="RU361183"/>
    </source>
</evidence>
<keyword evidence="1 2" id="KW-0862">Zinc</keyword>
<dbReference type="PRINTS" id="PR00480">
    <property type="entry name" value="ASTACIN"/>
</dbReference>
<evidence type="ECO:0000313" key="6">
    <source>
        <dbReference type="Proteomes" id="UP000694523"/>
    </source>
</evidence>
<dbReference type="InterPro" id="IPR024079">
    <property type="entry name" value="MetalloPept_cat_dom_sf"/>
</dbReference>
<feature type="domain" description="Peptidase M12A" evidence="4">
    <location>
        <begin position="44"/>
        <end position="238"/>
    </location>
</feature>
<dbReference type="InterPro" id="IPR006026">
    <property type="entry name" value="Peptidase_Metallo"/>
</dbReference>
<keyword evidence="6" id="KW-1185">Reference proteome</keyword>
<dbReference type="Proteomes" id="UP000694523">
    <property type="component" value="Unplaced"/>
</dbReference>
<protein>
    <recommendedName>
        <fullName evidence="2">Metalloendopeptidase</fullName>
        <ecNumber evidence="2">3.4.24.-</ecNumber>
    </recommendedName>
</protein>
<dbReference type="SMART" id="SM00235">
    <property type="entry name" value="ZnMc"/>
    <property type="match status" value="1"/>
</dbReference>
<comment type="caution">
    <text evidence="1">Lacks conserved residue(s) required for the propagation of feature annotation.</text>
</comment>
<accession>A0A8C6T5Z7</accession>
<proteinExistence type="predicted"/>
<dbReference type="AlphaFoldDB" id="A0A8C6T5Z7"/>
<feature type="binding site" evidence="1">
    <location>
        <position position="152"/>
    </location>
    <ligand>
        <name>Zn(2+)</name>
        <dbReference type="ChEBI" id="CHEBI:29105"/>
        <note>catalytic</note>
    </ligand>
</feature>
<dbReference type="Pfam" id="PF01400">
    <property type="entry name" value="Astacin"/>
    <property type="match status" value="1"/>
</dbReference>
<comment type="cofactor">
    <cofactor evidence="1 2">
        <name>Zn(2+)</name>
        <dbReference type="ChEBI" id="CHEBI:29105"/>
    </cofactor>
    <text evidence="1 2">Binds 1 zinc ion per subunit.</text>
</comment>
<keyword evidence="1 2" id="KW-0645">Protease</keyword>